<organism evidence="2 3">
    <name type="scientific">Saprolegnia diclina (strain VS20)</name>
    <dbReference type="NCBI Taxonomy" id="1156394"/>
    <lineage>
        <taxon>Eukaryota</taxon>
        <taxon>Sar</taxon>
        <taxon>Stramenopiles</taxon>
        <taxon>Oomycota</taxon>
        <taxon>Saprolegniomycetes</taxon>
        <taxon>Saprolegniales</taxon>
        <taxon>Saprolegniaceae</taxon>
        <taxon>Saprolegnia</taxon>
    </lineage>
</organism>
<keyword evidence="3" id="KW-1185">Reference proteome</keyword>
<feature type="compositionally biased region" description="Basic and acidic residues" evidence="1">
    <location>
        <begin position="177"/>
        <end position="199"/>
    </location>
</feature>
<dbReference type="OrthoDB" id="72282at2759"/>
<dbReference type="AlphaFoldDB" id="T0Q1J2"/>
<dbReference type="InParanoid" id="T0Q1J2"/>
<dbReference type="EMBL" id="JH767167">
    <property type="protein sequence ID" value="EQC31714.1"/>
    <property type="molecule type" value="Genomic_DNA"/>
</dbReference>
<accession>T0Q1J2</accession>
<dbReference type="VEuPathDB" id="FungiDB:SDRG_10507"/>
<evidence type="ECO:0000313" key="2">
    <source>
        <dbReference type="EMBL" id="EQC31714.1"/>
    </source>
</evidence>
<evidence type="ECO:0000256" key="1">
    <source>
        <dbReference type="SAM" id="MobiDB-lite"/>
    </source>
</evidence>
<name>T0Q1J2_SAPDV</name>
<proteinExistence type="predicted"/>
<reference evidence="2 3" key="1">
    <citation type="submission" date="2012-04" db="EMBL/GenBank/DDBJ databases">
        <title>The Genome Sequence of Saprolegnia declina VS20.</title>
        <authorList>
            <consortium name="The Broad Institute Genome Sequencing Platform"/>
            <person name="Russ C."/>
            <person name="Nusbaum C."/>
            <person name="Tyler B."/>
            <person name="van West P."/>
            <person name="Dieguez-Uribeondo J."/>
            <person name="de Bruijn I."/>
            <person name="Tripathy S."/>
            <person name="Jiang R."/>
            <person name="Young S.K."/>
            <person name="Zeng Q."/>
            <person name="Gargeya S."/>
            <person name="Fitzgerald M."/>
            <person name="Haas B."/>
            <person name="Abouelleil A."/>
            <person name="Alvarado L."/>
            <person name="Arachchi H.M."/>
            <person name="Berlin A."/>
            <person name="Chapman S.B."/>
            <person name="Goldberg J."/>
            <person name="Griggs A."/>
            <person name="Gujja S."/>
            <person name="Hansen M."/>
            <person name="Howarth C."/>
            <person name="Imamovic A."/>
            <person name="Larimer J."/>
            <person name="McCowen C."/>
            <person name="Montmayeur A."/>
            <person name="Murphy C."/>
            <person name="Neiman D."/>
            <person name="Pearson M."/>
            <person name="Priest M."/>
            <person name="Roberts A."/>
            <person name="Saif S."/>
            <person name="Shea T."/>
            <person name="Sisk P."/>
            <person name="Sykes S."/>
            <person name="Wortman J."/>
            <person name="Nusbaum C."/>
            <person name="Birren B."/>
        </authorList>
    </citation>
    <scope>NUCLEOTIDE SEQUENCE [LARGE SCALE GENOMIC DNA]</scope>
    <source>
        <strain evidence="2 3">VS20</strain>
    </source>
</reference>
<dbReference type="RefSeq" id="XP_008614721.1">
    <property type="nucleotide sequence ID" value="XM_008616499.1"/>
</dbReference>
<dbReference type="OMA" id="SFNEDFR"/>
<dbReference type="GeneID" id="19951234"/>
<sequence>MRKATTKLAPISHQQFASQSTKELAVLRAIVVREACLDYTLELATGFVPPTPPTDLLQALLQLRLASIDVVEAIALWRRILVRPMPFVWRGTNYLLRMVHDTDFVAKSSQVAAALGVALRRRNPFCTVPGLDMKQRVRDASTASDLVLVIDPTETNIALRLHRAELLILLESEGQVTDERSKDERGGQLAQKEAEEVSRRRFGGLQHEVP</sequence>
<evidence type="ECO:0000313" key="3">
    <source>
        <dbReference type="Proteomes" id="UP000030762"/>
    </source>
</evidence>
<feature type="region of interest" description="Disordered" evidence="1">
    <location>
        <begin position="176"/>
        <end position="210"/>
    </location>
</feature>
<gene>
    <name evidence="2" type="ORF">SDRG_10507</name>
</gene>
<protein>
    <submittedName>
        <fullName evidence="2">Uncharacterized protein</fullName>
    </submittedName>
</protein>
<dbReference type="Proteomes" id="UP000030762">
    <property type="component" value="Unassembled WGS sequence"/>
</dbReference>
<dbReference type="eggNOG" id="ENOG502STMT">
    <property type="taxonomic scope" value="Eukaryota"/>
</dbReference>